<sequence length="60" mass="6710">MRAKRDRLKQEGRKGVIVYLTVDQLARLDAYVEQIGAASRTEAMESLIEQLPDPAPQADP</sequence>
<name>A0A1X7ESX6_9PROT</name>
<dbReference type="EMBL" id="FXAK01000003">
    <property type="protein sequence ID" value="SMF39613.1"/>
    <property type="molecule type" value="Genomic_DNA"/>
</dbReference>
<reference evidence="1 2" key="1">
    <citation type="submission" date="2017-04" db="EMBL/GenBank/DDBJ databases">
        <authorList>
            <person name="Afonso C.L."/>
            <person name="Miller P.J."/>
            <person name="Scott M.A."/>
            <person name="Spackman E."/>
            <person name="Goraichik I."/>
            <person name="Dimitrov K.M."/>
            <person name="Suarez D.L."/>
            <person name="Swayne D.E."/>
        </authorList>
    </citation>
    <scope>NUCLEOTIDE SEQUENCE [LARGE SCALE GENOMIC DNA]</scope>
    <source>
        <strain evidence="1 2">A2P</strain>
    </source>
</reference>
<accession>A0A1X7ESX6</accession>
<dbReference type="Proteomes" id="UP000192936">
    <property type="component" value="Unassembled WGS sequence"/>
</dbReference>
<dbReference type="AlphaFoldDB" id="A0A1X7ESX6"/>
<proteinExistence type="predicted"/>
<evidence type="ECO:0000313" key="1">
    <source>
        <dbReference type="EMBL" id="SMF39613.1"/>
    </source>
</evidence>
<protein>
    <recommendedName>
        <fullName evidence="3">CopG family transcriptional regulator</fullName>
    </recommendedName>
</protein>
<gene>
    <name evidence="1" type="ORF">SAMN02982917_2003</name>
</gene>
<organism evidence="1 2">
    <name type="scientific">Azospirillum oryzae</name>
    <dbReference type="NCBI Taxonomy" id="286727"/>
    <lineage>
        <taxon>Bacteria</taxon>
        <taxon>Pseudomonadati</taxon>
        <taxon>Pseudomonadota</taxon>
        <taxon>Alphaproteobacteria</taxon>
        <taxon>Rhodospirillales</taxon>
        <taxon>Azospirillaceae</taxon>
        <taxon>Azospirillum</taxon>
    </lineage>
</organism>
<evidence type="ECO:0008006" key="3">
    <source>
        <dbReference type="Google" id="ProtNLM"/>
    </source>
</evidence>
<evidence type="ECO:0000313" key="2">
    <source>
        <dbReference type="Proteomes" id="UP000192936"/>
    </source>
</evidence>